<evidence type="ECO:0000259" key="8">
    <source>
        <dbReference type="PROSITE" id="PS51371"/>
    </source>
</evidence>
<evidence type="ECO:0000256" key="7">
    <source>
        <dbReference type="SAM" id="Phobius"/>
    </source>
</evidence>
<evidence type="ECO:0008006" key="11">
    <source>
        <dbReference type="Google" id="ProtNLM"/>
    </source>
</evidence>
<sequence>MLFGSFFSKRSVVTQMGSDSWYYVLLFFLILGGGYFAGSEIAYASVNKIRIKNYAEDGDARAKKALYILNNFDKSISTLLVGNNLMHIGAATTATVIATRTWGQGAVAYSTLITTLVVFLVSEMIPKNLAKSRNEDFALAVAESLYVLMKLLTPVVFFFTSISKGVSKLFKKQEEPTVTEDELYDILETIKEEGSLEAGKSKLISSALEFADVTAQDALTARVDVVAIDIDSTCDEILQTIKEEKYSRLPVYEDNIDHIIGILNIRKFLKVYMKQGNHINLRALLDPPYFVPKTTKIDDLLQEMSRRKLHMAIVNDDYGGTLGIMTVEDILEELVGEIWDEDDEVIEEFIPMGGNRYEVDAEFDVDDAFELMRYENYDKDELWHKTMGSWVLEHFDYVPKEGDCFEYRGVTVTVLTIDNKRITKLLVKVNEIDNKE</sequence>
<dbReference type="PANTHER" id="PTHR22777">
    <property type="entry name" value="HEMOLYSIN-RELATED"/>
    <property type="match status" value="1"/>
</dbReference>
<dbReference type="Gene3D" id="3.30.465.10">
    <property type="match status" value="1"/>
</dbReference>
<dbReference type="SMART" id="SM00116">
    <property type="entry name" value="CBS"/>
    <property type="match status" value="2"/>
</dbReference>
<dbReference type="PANTHER" id="PTHR22777:SF17">
    <property type="entry name" value="UPF0053 PROTEIN SLL0260"/>
    <property type="match status" value="1"/>
</dbReference>
<dbReference type="InterPro" id="IPR000644">
    <property type="entry name" value="CBS_dom"/>
</dbReference>
<feature type="domain" description="CBS" evidence="8">
    <location>
        <begin position="284"/>
        <end position="341"/>
    </location>
</feature>
<dbReference type="Gene3D" id="3.10.580.10">
    <property type="entry name" value="CBS-domain"/>
    <property type="match status" value="1"/>
</dbReference>
<reference evidence="10" key="1">
    <citation type="submission" date="2019-08" db="EMBL/GenBank/DDBJ databases">
        <authorList>
            <person name="Kucharzyk K."/>
            <person name="Murdoch R.W."/>
            <person name="Higgins S."/>
            <person name="Loffler F."/>
        </authorList>
    </citation>
    <scope>NUCLEOTIDE SEQUENCE</scope>
</reference>
<dbReference type="SUPFAM" id="SSF56176">
    <property type="entry name" value="FAD-binding/transporter-associated domain-like"/>
    <property type="match status" value="1"/>
</dbReference>
<dbReference type="GO" id="GO:0005886">
    <property type="term" value="C:plasma membrane"/>
    <property type="evidence" value="ECO:0007669"/>
    <property type="project" value="TreeGrafter"/>
</dbReference>
<comment type="caution">
    <text evidence="10">The sequence shown here is derived from an EMBL/GenBank/DDBJ whole genome shotgun (WGS) entry which is preliminary data.</text>
</comment>
<dbReference type="PROSITE" id="PS51846">
    <property type="entry name" value="CNNM"/>
    <property type="match status" value="1"/>
</dbReference>
<dbReference type="SUPFAM" id="SSF54631">
    <property type="entry name" value="CBS-domain pair"/>
    <property type="match status" value="1"/>
</dbReference>
<dbReference type="PROSITE" id="PS51371">
    <property type="entry name" value="CBS"/>
    <property type="match status" value="2"/>
</dbReference>
<dbReference type="Pfam" id="PF03471">
    <property type="entry name" value="CorC_HlyC"/>
    <property type="match status" value="1"/>
</dbReference>
<feature type="domain" description="CBS" evidence="8">
    <location>
        <begin position="219"/>
        <end position="281"/>
    </location>
</feature>
<dbReference type="CDD" id="cd04590">
    <property type="entry name" value="CBS_pair_CorC_HlyC_assoc"/>
    <property type="match status" value="1"/>
</dbReference>
<evidence type="ECO:0000256" key="2">
    <source>
        <dbReference type="ARBA" id="ARBA00022692"/>
    </source>
</evidence>
<dbReference type="FunFam" id="3.10.580.10:FF:000002">
    <property type="entry name" value="Magnesium/cobalt efflux protein CorC"/>
    <property type="match status" value="1"/>
</dbReference>
<dbReference type="InterPro" id="IPR046342">
    <property type="entry name" value="CBS_dom_sf"/>
</dbReference>
<dbReference type="InterPro" id="IPR044751">
    <property type="entry name" value="Ion_transp-like_CBS"/>
</dbReference>
<dbReference type="InterPro" id="IPR002550">
    <property type="entry name" value="CNNM"/>
</dbReference>
<dbReference type="InterPro" id="IPR036318">
    <property type="entry name" value="FAD-bd_PCMH-like_sf"/>
</dbReference>
<keyword evidence="5" id="KW-0129">CBS domain</keyword>
<evidence type="ECO:0000256" key="6">
    <source>
        <dbReference type="ARBA" id="ARBA00023136"/>
    </source>
</evidence>
<dbReference type="InterPro" id="IPR016169">
    <property type="entry name" value="FAD-bd_PCMH_sub2"/>
</dbReference>
<keyword evidence="3" id="KW-0677">Repeat</keyword>
<keyword evidence="2 7" id="KW-0812">Transmembrane</keyword>
<feature type="transmembrane region" description="Helical" evidence="7">
    <location>
        <begin position="20"/>
        <end position="43"/>
    </location>
</feature>
<evidence type="ECO:0000259" key="9">
    <source>
        <dbReference type="PROSITE" id="PS51846"/>
    </source>
</evidence>
<protein>
    <recommendedName>
        <fullName evidence="11">Magnesium and cobalt efflux protein CorC</fullName>
    </recommendedName>
</protein>
<gene>
    <name evidence="10" type="ORF">SDC9_94888</name>
</gene>
<feature type="transmembrane region" description="Helical" evidence="7">
    <location>
        <begin position="106"/>
        <end position="125"/>
    </location>
</feature>
<evidence type="ECO:0000256" key="3">
    <source>
        <dbReference type="ARBA" id="ARBA00022737"/>
    </source>
</evidence>
<organism evidence="10">
    <name type="scientific">bioreactor metagenome</name>
    <dbReference type="NCBI Taxonomy" id="1076179"/>
    <lineage>
        <taxon>unclassified sequences</taxon>
        <taxon>metagenomes</taxon>
        <taxon>ecological metagenomes</taxon>
    </lineage>
</organism>
<dbReference type="EMBL" id="VSSQ01011979">
    <property type="protein sequence ID" value="MPM48165.1"/>
    <property type="molecule type" value="Genomic_DNA"/>
</dbReference>
<dbReference type="Pfam" id="PF00571">
    <property type="entry name" value="CBS"/>
    <property type="match status" value="2"/>
</dbReference>
<proteinExistence type="predicted"/>
<keyword evidence="4 7" id="KW-1133">Transmembrane helix</keyword>
<dbReference type="SMART" id="SM01091">
    <property type="entry name" value="CorC_HlyC"/>
    <property type="match status" value="1"/>
</dbReference>
<feature type="domain" description="CNNM transmembrane" evidence="9">
    <location>
        <begin position="15"/>
        <end position="200"/>
    </location>
</feature>
<name>A0A645A4P3_9ZZZZ</name>
<dbReference type="AlphaFoldDB" id="A0A645A4P3"/>
<evidence type="ECO:0000256" key="4">
    <source>
        <dbReference type="ARBA" id="ARBA00022989"/>
    </source>
</evidence>
<dbReference type="Pfam" id="PF01595">
    <property type="entry name" value="CNNM"/>
    <property type="match status" value="1"/>
</dbReference>
<dbReference type="InterPro" id="IPR005170">
    <property type="entry name" value="Transptr-assoc_dom"/>
</dbReference>
<evidence type="ECO:0000256" key="5">
    <source>
        <dbReference type="ARBA" id="ARBA00023122"/>
    </source>
</evidence>
<dbReference type="GO" id="GO:0050660">
    <property type="term" value="F:flavin adenine dinucleotide binding"/>
    <property type="evidence" value="ECO:0007669"/>
    <property type="project" value="InterPro"/>
</dbReference>
<evidence type="ECO:0000256" key="1">
    <source>
        <dbReference type="ARBA" id="ARBA00004141"/>
    </source>
</evidence>
<keyword evidence="6 7" id="KW-0472">Membrane</keyword>
<comment type="subcellular location">
    <subcellularLocation>
        <location evidence="1">Membrane</location>
        <topology evidence="1">Multi-pass membrane protein</topology>
    </subcellularLocation>
</comment>
<accession>A0A645A4P3</accession>
<feature type="transmembrane region" description="Helical" evidence="7">
    <location>
        <begin position="137"/>
        <end position="162"/>
    </location>
</feature>
<evidence type="ECO:0000313" key="10">
    <source>
        <dbReference type="EMBL" id="MPM48165.1"/>
    </source>
</evidence>